<comment type="caution">
    <text evidence="2">The sequence shown here is derived from an EMBL/GenBank/DDBJ whole genome shotgun (WGS) entry which is preliminary data.</text>
</comment>
<gene>
    <name evidence="2" type="ORF">PYX00_007359</name>
</gene>
<name>A0AAW2HIR8_9NEOP</name>
<protein>
    <submittedName>
        <fullName evidence="2">Uncharacterized protein</fullName>
    </submittedName>
</protein>
<evidence type="ECO:0000313" key="2">
    <source>
        <dbReference type="EMBL" id="KAL0269723.1"/>
    </source>
</evidence>
<sequence>MERKTYTYDELCLMSYQELRRLSILLRLPANIKKKHMISMIEAHQKGDGHTKNEIANKVKEERDLRRMNSQLKRTKPLILSSRVRTHQVSTDLSVATKHEFETRYSYVAHYTKGNKTGIIREEAQVSRRNRSVVQQSRKLTGRTEIMLPRNHSLTSVVQLMPQYEGNYIPSSKGSAVGYESAATSAPDYPYQNGNPFMYSNLPFPPDYGNSFIASSSHELYRNLPYWHARELYNSVVPGNLIIPMIPNMLNAETNSAGSISSPSNFQRQYESFVRYSSSNSGKEQDEARDVHSSNGLLSVYSPPDVNNYSNMEESDAYGRRCDEMRCNGENENLTYLVDIFAPRRQEWEETGRNGYLVKREEQRPASPRYQQQAVLPSFMATFHPSQSPESFASEICIDSPKMSVDQSSGKEHENAISVTMSSFSQCRYISGHNQFPESISRPYAATTTIFASQLRYSGQDCSYSLCRNTETDTTAVHVNPIMTSGNGDPKRAWNGSDVAAQSQDTMANNNVENLHHYQRSMFYSYPEDHSPYSLESGAYTNWNEDGEELDGKTDQSNSHDMRIVQCKKHGYHYIYAMSSAQ</sequence>
<accession>A0AAW2HIR8</accession>
<dbReference type="AlphaFoldDB" id="A0AAW2HIR8"/>
<proteinExistence type="predicted"/>
<reference evidence="2" key="1">
    <citation type="journal article" date="2024" name="Gigascience">
        <title>Chromosome-level genome of the poultry shaft louse Menopon gallinae provides insight into the host-switching and adaptive evolution of parasitic lice.</title>
        <authorList>
            <person name="Xu Y."/>
            <person name="Ma L."/>
            <person name="Liu S."/>
            <person name="Liang Y."/>
            <person name="Liu Q."/>
            <person name="He Z."/>
            <person name="Tian L."/>
            <person name="Duan Y."/>
            <person name="Cai W."/>
            <person name="Li H."/>
            <person name="Song F."/>
        </authorList>
    </citation>
    <scope>NUCLEOTIDE SEQUENCE</scope>
    <source>
        <strain evidence="2">Cailab_2023a</strain>
    </source>
</reference>
<feature type="region of interest" description="Disordered" evidence="1">
    <location>
        <begin position="277"/>
        <end position="297"/>
    </location>
</feature>
<organism evidence="2">
    <name type="scientific">Menopon gallinae</name>
    <name type="common">poultry shaft louse</name>
    <dbReference type="NCBI Taxonomy" id="328185"/>
    <lineage>
        <taxon>Eukaryota</taxon>
        <taxon>Metazoa</taxon>
        <taxon>Ecdysozoa</taxon>
        <taxon>Arthropoda</taxon>
        <taxon>Hexapoda</taxon>
        <taxon>Insecta</taxon>
        <taxon>Pterygota</taxon>
        <taxon>Neoptera</taxon>
        <taxon>Paraneoptera</taxon>
        <taxon>Psocodea</taxon>
        <taxon>Troctomorpha</taxon>
        <taxon>Phthiraptera</taxon>
        <taxon>Amblycera</taxon>
        <taxon>Menoponidae</taxon>
        <taxon>Menopon</taxon>
    </lineage>
</organism>
<feature type="compositionally biased region" description="Basic and acidic residues" evidence="1">
    <location>
        <begin position="283"/>
        <end position="292"/>
    </location>
</feature>
<evidence type="ECO:0000256" key="1">
    <source>
        <dbReference type="SAM" id="MobiDB-lite"/>
    </source>
</evidence>
<dbReference type="EMBL" id="JARGDH010000004">
    <property type="protein sequence ID" value="KAL0269723.1"/>
    <property type="molecule type" value="Genomic_DNA"/>
</dbReference>